<dbReference type="SUPFAM" id="SSF48403">
    <property type="entry name" value="Ankyrin repeat"/>
    <property type="match status" value="1"/>
</dbReference>
<gene>
    <name evidence="5" type="ORF">N0F65_000750</name>
</gene>
<feature type="repeat" description="ANK" evidence="3">
    <location>
        <begin position="192"/>
        <end position="224"/>
    </location>
</feature>
<feature type="region of interest" description="Disordered" evidence="4">
    <location>
        <begin position="1"/>
        <end position="23"/>
    </location>
</feature>
<evidence type="ECO:0000256" key="2">
    <source>
        <dbReference type="ARBA" id="ARBA00023043"/>
    </source>
</evidence>
<dbReference type="PANTHER" id="PTHR24193:SF121">
    <property type="entry name" value="ADA2A-CONTAINING COMPLEX COMPONENT 3, ISOFORM D"/>
    <property type="match status" value="1"/>
</dbReference>
<dbReference type="InterPro" id="IPR002110">
    <property type="entry name" value="Ankyrin_rpt"/>
</dbReference>
<dbReference type="AlphaFoldDB" id="A0AAV2ZEI3"/>
<evidence type="ECO:0008006" key="7">
    <source>
        <dbReference type="Google" id="ProtNLM"/>
    </source>
</evidence>
<keyword evidence="6" id="KW-1185">Reference proteome</keyword>
<feature type="repeat" description="ANK" evidence="3">
    <location>
        <begin position="125"/>
        <end position="157"/>
    </location>
</feature>
<feature type="repeat" description="ANK" evidence="3">
    <location>
        <begin position="307"/>
        <end position="339"/>
    </location>
</feature>
<sequence length="412" mass="44573">MEIDFRPETEPNHGHRHDQHDMDIDDGIELSPMMRAARDGDIKVMMELVARDPELLETASDPEGGKPLHYAAAYGHVAVLNTFLSPDNQEEDEDLLMIAVSSNQVEVVEWLLTHRHVNMHMEDLFGRTVLGTAVYEKHSEAIQLLLAHGFDVNTLDGDCHTPLHQVAMYDSCTAIMQVLLDHGADVDKRDANGNSPLHLAAAYGSIDSLTFLLQAGADPNATNDDGATPLHLAAPNGHTLVVHALLDAGADANARDAHGNTPLIDAAYVNQAAPPHFSCGDANTQEQVVRLLLSTQPTIDVNAVNAQGCSALFGAVRNGYEVVVCLLLRAGADATLKNHTKETVLHVAARAGMVNVRICELVLAQGADPTAVDIHGRTCRDIWAAQTPHHRLGQHNNFEGWNHDGGAIVMRD</sequence>
<feature type="compositionally biased region" description="Basic and acidic residues" evidence="4">
    <location>
        <begin position="1"/>
        <end position="22"/>
    </location>
</feature>
<dbReference type="Pfam" id="PF12796">
    <property type="entry name" value="Ank_2"/>
    <property type="match status" value="2"/>
</dbReference>
<dbReference type="InterPro" id="IPR036770">
    <property type="entry name" value="Ankyrin_rpt-contain_sf"/>
</dbReference>
<protein>
    <recommendedName>
        <fullName evidence="7">Ankyrin repeat protein</fullName>
    </recommendedName>
</protein>
<proteinExistence type="predicted"/>
<organism evidence="5 6">
    <name type="scientific">Lagenidium giganteum</name>
    <dbReference type="NCBI Taxonomy" id="4803"/>
    <lineage>
        <taxon>Eukaryota</taxon>
        <taxon>Sar</taxon>
        <taxon>Stramenopiles</taxon>
        <taxon>Oomycota</taxon>
        <taxon>Peronosporomycetes</taxon>
        <taxon>Pythiales</taxon>
        <taxon>Pythiaceae</taxon>
    </lineage>
</organism>
<dbReference type="SMART" id="SM00248">
    <property type="entry name" value="ANK"/>
    <property type="match status" value="10"/>
</dbReference>
<dbReference type="Gene3D" id="1.25.40.20">
    <property type="entry name" value="Ankyrin repeat-containing domain"/>
    <property type="match status" value="4"/>
</dbReference>
<keyword evidence="1" id="KW-0677">Repeat</keyword>
<dbReference type="Proteomes" id="UP001146120">
    <property type="component" value="Unassembled WGS sequence"/>
</dbReference>
<evidence type="ECO:0000313" key="6">
    <source>
        <dbReference type="Proteomes" id="UP001146120"/>
    </source>
</evidence>
<dbReference type="PROSITE" id="PS50297">
    <property type="entry name" value="ANK_REP_REGION"/>
    <property type="match status" value="5"/>
</dbReference>
<evidence type="ECO:0000256" key="4">
    <source>
        <dbReference type="SAM" id="MobiDB-lite"/>
    </source>
</evidence>
<reference evidence="5" key="2">
    <citation type="journal article" date="2023" name="Microbiol Resour">
        <title>Decontamination and Annotation of the Draft Genome Sequence of the Oomycete Lagenidium giganteum ARSEF 373.</title>
        <authorList>
            <person name="Morgan W.R."/>
            <person name="Tartar A."/>
        </authorList>
    </citation>
    <scope>NUCLEOTIDE SEQUENCE</scope>
    <source>
        <strain evidence="5">ARSEF 373</strain>
    </source>
</reference>
<accession>A0AAV2ZEI3</accession>
<dbReference type="PRINTS" id="PR01415">
    <property type="entry name" value="ANKYRIN"/>
</dbReference>
<dbReference type="GO" id="GO:0005634">
    <property type="term" value="C:nucleus"/>
    <property type="evidence" value="ECO:0007669"/>
    <property type="project" value="TreeGrafter"/>
</dbReference>
<feature type="repeat" description="ANK" evidence="3">
    <location>
        <begin position="340"/>
        <end position="374"/>
    </location>
</feature>
<dbReference type="Pfam" id="PF00023">
    <property type="entry name" value="Ank"/>
    <property type="match status" value="3"/>
</dbReference>
<dbReference type="PROSITE" id="PS50088">
    <property type="entry name" value="ANK_REPEAT"/>
    <property type="match status" value="6"/>
</dbReference>
<evidence type="ECO:0000256" key="3">
    <source>
        <dbReference type="PROSITE-ProRule" id="PRU00023"/>
    </source>
</evidence>
<dbReference type="InterPro" id="IPR050663">
    <property type="entry name" value="Ankyrin-SOCS_Box"/>
</dbReference>
<dbReference type="GO" id="GO:0045944">
    <property type="term" value="P:positive regulation of transcription by RNA polymerase II"/>
    <property type="evidence" value="ECO:0007669"/>
    <property type="project" value="TreeGrafter"/>
</dbReference>
<dbReference type="GO" id="GO:0000976">
    <property type="term" value="F:transcription cis-regulatory region binding"/>
    <property type="evidence" value="ECO:0007669"/>
    <property type="project" value="TreeGrafter"/>
</dbReference>
<reference evidence="5" key="1">
    <citation type="submission" date="2022-11" db="EMBL/GenBank/DDBJ databases">
        <authorList>
            <person name="Morgan W.R."/>
            <person name="Tartar A."/>
        </authorList>
    </citation>
    <scope>NUCLEOTIDE SEQUENCE</scope>
    <source>
        <strain evidence="5">ARSEF 373</strain>
    </source>
</reference>
<evidence type="ECO:0000313" key="5">
    <source>
        <dbReference type="EMBL" id="DBA05062.1"/>
    </source>
</evidence>
<dbReference type="PANTHER" id="PTHR24193">
    <property type="entry name" value="ANKYRIN REPEAT PROTEIN"/>
    <property type="match status" value="1"/>
</dbReference>
<evidence type="ECO:0000256" key="1">
    <source>
        <dbReference type="ARBA" id="ARBA00022737"/>
    </source>
</evidence>
<dbReference type="EMBL" id="DAKRPA010000003">
    <property type="protein sequence ID" value="DBA05062.1"/>
    <property type="molecule type" value="Genomic_DNA"/>
</dbReference>
<name>A0AAV2ZEI3_9STRA</name>
<feature type="repeat" description="ANK" evidence="3">
    <location>
        <begin position="158"/>
        <end position="191"/>
    </location>
</feature>
<comment type="caution">
    <text evidence="5">The sequence shown here is derived from an EMBL/GenBank/DDBJ whole genome shotgun (WGS) entry which is preliminary data.</text>
</comment>
<keyword evidence="2 3" id="KW-0040">ANK repeat</keyword>
<feature type="repeat" description="ANK" evidence="3">
    <location>
        <begin position="225"/>
        <end position="257"/>
    </location>
</feature>